<proteinExistence type="predicted"/>
<dbReference type="AlphaFoldDB" id="A0A0P0VQN6"/>
<dbReference type="Proteomes" id="UP000059680">
    <property type="component" value="Chromosome 2"/>
</dbReference>
<evidence type="ECO:0000313" key="2">
    <source>
        <dbReference type="EMBL" id="BAS81330.1"/>
    </source>
</evidence>
<dbReference type="Gramene" id="Os02t0793000-02">
    <property type="protein sequence ID" value="Os02t0793000-02"/>
    <property type="gene ID" value="Os02g0793000"/>
</dbReference>
<keyword evidence="3" id="KW-1185">Reference proteome</keyword>
<dbReference type="Gene3D" id="2.30.30.140">
    <property type="match status" value="1"/>
</dbReference>
<feature type="non-terminal residue" evidence="2">
    <location>
        <position position="1"/>
    </location>
</feature>
<feature type="compositionally biased region" description="Acidic residues" evidence="1">
    <location>
        <begin position="56"/>
        <end position="66"/>
    </location>
</feature>
<dbReference type="PANTHER" id="PTHR47650">
    <property type="entry name" value="ZINC FINGER CCCH DOMAIN-CONTAINING PROTEIN 22"/>
    <property type="match status" value="1"/>
</dbReference>
<sequence length="117" mass="12999">LTICTVLKVHEELLAAIKDAEEGLLHLKRSRLVKQIDEIFPNQEPTSEAPEVAVDPPDDVEPEPLEPQEFSVGSKCRFRHKDGRWYNGCVIGLEGSSDARISFLTPTSENMSVSHAT</sequence>
<name>A0A0P0VQN6_ORYSJ</name>
<dbReference type="PANTHER" id="PTHR47650:SF2">
    <property type="entry name" value="ZINC FINGER CCCH DOMAIN-CONTAINING PROTEIN 22"/>
    <property type="match status" value="1"/>
</dbReference>
<reference evidence="2 3" key="3">
    <citation type="journal article" date="2013" name="Rice">
        <title>Improvement of the Oryza sativa Nipponbare reference genome using next generation sequence and optical map data.</title>
        <authorList>
            <person name="Kawahara Y."/>
            <person name="de la Bastide M."/>
            <person name="Hamilton J.P."/>
            <person name="Kanamori H."/>
            <person name="McCombie W.R."/>
            <person name="Ouyang S."/>
            <person name="Schwartz D.C."/>
            <person name="Tanaka T."/>
            <person name="Wu J."/>
            <person name="Zhou S."/>
            <person name="Childs K.L."/>
            <person name="Davidson R.M."/>
            <person name="Lin H."/>
            <person name="Quesada-Ocampo L."/>
            <person name="Vaillancourt B."/>
            <person name="Sakai H."/>
            <person name="Lee S.S."/>
            <person name="Kim J."/>
            <person name="Numa H."/>
            <person name="Itoh T."/>
            <person name="Buell C.R."/>
            <person name="Matsumoto T."/>
        </authorList>
    </citation>
    <scope>NUCLEOTIDE SEQUENCE [LARGE SCALE GENOMIC DNA]</scope>
    <source>
        <strain evidence="3">cv. Nipponbare</strain>
    </source>
</reference>
<organism evidence="2 3">
    <name type="scientific">Oryza sativa subsp. japonica</name>
    <name type="common">Rice</name>
    <dbReference type="NCBI Taxonomy" id="39947"/>
    <lineage>
        <taxon>Eukaryota</taxon>
        <taxon>Viridiplantae</taxon>
        <taxon>Streptophyta</taxon>
        <taxon>Embryophyta</taxon>
        <taxon>Tracheophyta</taxon>
        <taxon>Spermatophyta</taxon>
        <taxon>Magnoliopsida</taxon>
        <taxon>Liliopsida</taxon>
        <taxon>Poales</taxon>
        <taxon>Poaceae</taxon>
        <taxon>BOP clade</taxon>
        <taxon>Oryzoideae</taxon>
        <taxon>Oryzeae</taxon>
        <taxon>Oryzinae</taxon>
        <taxon>Oryza</taxon>
        <taxon>Oryza sativa</taxon>
    </lineage>
</organism>
<accession>A0A0P0VQN6</accession>
<evidence type="ECO:0000256" key="1">
    <source>
        <dbReference type="SAM" id="MobiDB-lite"/>
    </source>
</evidence>
<dbReference type="EMBL" id="AP014958">
    <property type="protein sequence ID" value="BAS81330.1"/>
    <property type="molecule type" value="Genomic_DNA"/>
</dbReference>
<feature type="region of interest" description="Disordered" evidence="1">
    <location>
        <begin position="39"/>
        <end position="67"/>
    </location>
</feature>
<evidence type="ECO:0000313" key="3">
    <source>
        <dbReference type="Proteomes" id="UP000059680"/>
    </source>
</evidence>
<gene>
    <name evidence="2" type="ordered locus">Os02g0793000</name>
    <name evidence="2" type="ORF">OSNPB_020793000</name>
</gene>
<dbReference type="ExpressionAtlas" id="A0A0P0VQN6">
    <property type="expression patterns" value="baseline and differential"/>
</dbReference>
<reference evidence="3" key="1">
    <citation type="journal article" date="2005" name="Nature">
        <title>The map-based sequence of the rice genome.</title>
        <authorList>
            <consortium name="International rice genome sequencing project (IRGSP)"/>
            <person name="Matsumoto T."/>
            <person name="Wu J."/>
            <person name="Kanamori H."/>
            <person name="Katayose Y."/>
            <person name="Fujisawa M."/>
            <person name="Namiki N."/>
            <person name="Mizuno H."/>
            <person name="Yamamoto K."/>
            <person name="Antonio B.A."/>
            <person name="Baba T."/>
            <person name="Sakata K."/>
            <person name="Nagamura Y."/>
            <person name="Aoki H."/>
            <person name="Arikawa K."/>
            <person name="Arita K."/>
            <person name="Bito T."/>
            <person name="Chiden Y."/>
            <person name="Fujitsuka N."/>
            <person name="Fukunaka R."/>
            <person name="Hamada M."/>
            <person name="Harada C."/>
            <person name="Hayashi A."/>
            <person name="Hijishita S."/>
            <person name="Honda M."/>
            <person name="Hosokawa S."/>
            <person name="Ichikawa Y."/>
            <person name="Idonuma A."/>
            <person name="Iijima M."/>
            <person name="Ikeda M."/>
            <person name="Ikeno M."/>
            <person name="Ito K."/>
            <person name="Ito S."/>
            <person name="Ito T."/>
            <person name="Ito Y."/>
            <person name="Ito Y."/>
            <person name="Iwabuchi A."/>
            <person name="Kamiya K."/>
            <person name="Karasawa W."/>
            <person name="Kurita K."/>
            <person name="Katagiri S."/>
            <person name="Kikuta A."/>
            <person name="Kobayashi H."/>
            <person name="Kobayashi N."/>
            <person name="Machita K."/>
            <person name="Maehara T."/>
            <person name="Masukawa M."/>
            <person name="Mizubayashi T."/>
            <person name="Mukai Y."/>
            <person name="Nagasaki H."/>
            <person name="Nagata Y."/>
            <person name="Naito S."/>
            <person name="Nakashima M."/>
            <person name="Nakama Y."/>
            <person name="Nakamichi Y."/>
            <person name="Nakamura M."/>
            <person name="Meguro A."/>
            <person name="Negishi M."/>
            <person name="Ohta I."/>
            <person name="Ohta T."/>
            <person name="Okamoto M."/>
            <person name="Ono N."/>
            <person name="Saji S."/>
            <person name="Sakaguchi M."/>
            <person name="Sakai K."/>
            <person name="Shibata M."/>
            <person name="Shimokawa T."/>
            <person name="Song J."/>
            <person name="Takazaki Y."/>
            <person name="Terasawa K."/>
            <person name="Tsugane M."/>
            <person name="Tsuji K."/>
            <person name="Ueda S."/>
            <person name="Waki K."/>
            <person name="Yamagata H."/>
            <person name="Yamamoto M."/>
            <person name="Yamamoto S."/>
            <person name="Yamane H."/>
            <person name="Yoshiki S."/>
            <person name="Yoshihara R."/>
            <person name="Yukawa K."/>
            <person name="Zhong H."/>
            <person name="Yano M."/>
            <person name="Yuan Q."/>
            <person name="Ouyang S."/>
            <person name="Liu J."/>
            <person name="Jones K.M."/>
            <person name="Gansberger K."/>
            <person name="Moffat K."/>
            <person name="Hill J."/>
            <person name="Bera J."/>
            <person name="Fadrosh D."/>
            <person name="Jin S."/>
            <person name="Johri S."/>
            <person name="Kim M."/>
            <person name="Overton L."/>
            <person name="Reardon M."/>
            <person name="Tsitrin T."/>
            <person name="Vuong H."/>
            <person name="Weaver B."/>
            <person name="Ciecko A."/>
            <person name="Tallon L."/>
            <person name="Jackson J."/>
            <person name="Pai G."/>
            <person name="Aken S.V."/>
            <person name="Utterback T."/>
            <person name="Reidmuller S."/>
            <person name="Feldblyum T."/>
            <person name="Hsiao J."/>
            <person name="Zismann V."/>
            <person name="Iobst S."/>
            <person name="de Vazeille A.R."/>
            <person name="Buell C.R."/>
            <person name="Ying K."/>
            <person name="Li Y."/>
            <person name="Lu T."/>
            <person name="Huang Y."/>
            <person name="Zhao Q."/>
            <person name="Feng Q."/>
            <person name="Zhang L."/>
            <person name="Zhu J."/>
            <person name="Weng Q."/>
            <person name="Mu J."/>
            <person name="Lu Y."/>
            <person name="Fan D."/>
            <person name="Liu Y."/>
            <person name="Guan J."/>
            <person name="Zhang Y."/>
            <person name="Yu S."/>
            <person name="Liu X."/>
            <person name="Zhang Y."/>
            <person name="Hong G."/>
            <person name="Han B."/>
            <person name="Choisne N."/>
            <person name="Demange N."/>
            <person name="Orjeda G."/>
            <person name="Samain S."/>
            <person name="Cattolico L."/>
            <person name="Pelletier E."/>
            <person name="Couloux A."/>
            <person name="Segurens B."/>
            <person name="Wincker P."/>
            <person name="D'Hont A."/>
            <person name="Scarpelli C."/>
            <person name="Weissenbach J."/>
            <person name="Salanoubat M."/>
            <person name="Quetier F."/>
            <person name="Yu Y."/>
            <person name="Kim H.R."/>
            <person name="Rambo T."/>
            <person name="Currie J."/>
            <person name="Collura K."/>
            <person name="Luo M."/>
            <person name="Yang T."/>
            <person name="Ammiraju J.S.S."/>
            <person name="Engler F."/>
            <person name="Soderlund C."/>
            <person name="Wing R.A."/>
            <person name="Palmer L.E."/>
            <person name="de la Bastide M."/>
            <person name="Spiegel L."/>
            <person name="Nascimento L."/>
            <person name="Zutavern T."/>
            <person name="O'Shaughnessy A."/>
            <person name="Dike S."/>
            <person name="Dedhia N."/>
            <person name="Preston R."/>
            <person name="Balija V."/>
            <person name="McCombie W.R."/>
            <person name="Chow T."/>
            <person name="Chen H."/>
            <person name="Chung M."/>
            <person name="Chen C."/>
            <person name="Shaw J."/>
            <person name="Wu H."/>
            <person name="Hsiao K."/>
            <person name="Chao Y."/>
            <person name="Chu M."/>
            <person name="Cheng C."/>
            <person name="Hour A."/>
            <person name="Lee P."/>
            <person name="Lin S."/>
            <person name="Lin Y."/>
            <person name="Liou J."/>
            <person name="Liu S."/>
            <person name="Hsing Y."/>
            <person name="Raghuvanshi S."/>
            <person name="Mohanty A."/>
            <person name="Bharti A.K."/>
            <person name="Gaur A."/>
            <person name="Gupta V."/>
            <person name="Kumar D."/>
            <person name="Ravi V."/>
            <person name="Vij S."/>
            <person name="Kapur A."/>
            <person name="Khurana P."/>
            <person name="Khurana P."/>
            <person name="Khurana J.P."/>
            <person name="Tyagi A.K."/>
            <person name="Gaikwad K."/>
            <person name="Singh A."/>
            <person name="Dalal V."/>
            <person name="Srivastava S."/>
            <person name="Dixit A."/>
            <person name="Pal A.K."/>
            <person name="Ghazi I.A."/>
            <person name="Yadav M."/>
            <person name="Pandit A."/>
            <person name="Bhargava A."/>
            <person name="Sureshbabu K."/>
            <person name="Batra K."/>
            <person name="Sharma T.R."/>
            <person name="Mohapatra T."/>
            <person name="Singh N.K."/>
            <person name="Messing J."/>
            <person name="Nelson A.B."/>
            <person name="Fuks G."/>
            <person name="Kavchok S."/>
            <person name="Keizer G."/>
            <person name="Linton E."/>
            <person name="Llaca V."/>
            <person name="Song R."/>
            <person name="Tanyolac B."/>
            <person name="Young S."/>
            <person name="Ho-Il K."/>
            <person name="Hahn J.H."/>
            <person name="Sangsakoo G."/>
            <person name="Vanavichit A."/>
            <person name="de Mattos Luiz.A.T."/>
            <person name="Zimmer P.D."/>
            <person name="Malone G."/>
            <person name="Dellagostin O."/>
            <person name="de Oliveira A.C."/>
            <person name="Bevan M."/>
            <person name="Bancroft I."/>
            <person name="Minx P."/>
            <person name="Cordum H."/>
            <person name="Wilson R."/>
            <person name="Cheng Z."/>
            <person name="Jin W."/>
            <person name="Jiang J."/>
            <person name="Leong S.A."/>
            <person name="Iwama H."/>
            <person name="Gojobori T."/>
            <person name="Itoh T."/>
            <person name="Niimura Y."/>
            <person name="Fujii Y."/>
            <person name="Habara T."/>
            <person name="Sakai H."/>
            <person name="Sato Y."/>
            <person name="Wilson G."/>
            <person name="Kumar K."/>
            <person name="McCouch S."/>
            <person name="Juretic N."/>
            <person name="Hoen D."/>
            <person name="Wright S."/>
            <person name="Bruskiewich R."/>
            <person name="Bureau T."/>
            <person name="Miyao A."/>
            <person name="Hirochika H."/>
            <person name="Nishikawa T."/>
            <person name="Kadowaki K."/>
            <person name="Sugiura M."/>
            <person name="Burr B."/>
            <person name="Sasaki T."/>
        </authorList>
    </citation>
    <scope>NUCLEOTIDE SEQUENCE [LARGE SCALE GENOMIC DNA]</scope>
    <source>
        <strain evidence="3">cv. Nipponbare</strain>
    </source>
</reference>
<reference evidence="2 3" key="2">
    <citation type="journal article" date="2013" name="Plant Cell Physiol.">
        <title>Rice Annotation Project Database (RAP-DB): an integrative and interactive database for rice genomics.</title>
        <authorList>
            <person name="Sakai H."/>
            <person name="Lee S.S."/>
            <person name="Tanaka T."/>
            <person name="Numa H."/>
            <person name="Kim J."/>
            <person name="Kawahara Y."/>
            <person name="Wakimoto H."/>
            <person name="Yang C.C."/>
            <person name="Iwamoto M."/>
            <person name="Abe T."/>
            <person name="Yamada Y."/>
            <person name="Muto A."/>
            <person name="Inokuchi H."/>
            <person name="Ikemura T."/>
            <person name="Matsumoto T."/>
            <person name="Sasaki T."/>
            <person name="Itoh T."/>
        </authorList>
    </citation>
    <scope>NUCLEOTIDE SEQUENCE [LARGE SCALE GENOMIC DNA]</scope>
    <source>
        <strain evidence="3">cv. Nipponbare</strain>
    </source>
</reference>
<protein>
    <submittedName>
        <fullName evidence="2">Os02g0793000 protein</fullName>
    </submittedName>
</protein>